<dbReference type="AlphaFoldDB" id="A0A0F9Q9M9"/>
<protein>
    <recommendedName>
        <fullName evidence="2">ATP-NAD kinase</fullName>
    </recommendedName>
</protein>
<dbReference type="InterPro" id="IPR039065">
    <property type="entry name" value="AcoX-like"/>
</dbReference>
<gene>
    <name evidence="1" type="ORF">LCGC14_0800430</name>
</gene>
<dbReference type="PANTHER" id="PTHR40697">
    <property type="entry name" value="ACETOIN CATABOLISM PROTEIN X"/>
    <property type="match status" value="1"/>
</dbReference>
<comment type="caution">
    <text evidence="1">The sequence shown here is derived from an EMBL/GenBank/DDBJ whole genome shotgun (WGS) entry which is preliminary data.</text>
</comment>
<dbReference type="EMBL" id="LAZR01002153">
    <property type="protein sequence ID" value="KKN33757.1"/>
    <property type="molecule type" value="Genomic_DNA"/>
</dbReference>
<evidence type="ECO:0000313" key="1">
    <source>
        <dbReference type="EMBL" id="KKN33757.1"/>
    </source>
</evidence>
<proteinExistence type="predicted"/>
<reference evidence="1" key="1">
    <citation type="journal article" date="2015" name="Nature">
        <title>Complex archaea that bridge the gap between prokaryotes and eukaryotes.</title>
        <authorList>
            <person name="Spang A."/>
            <person name="Saw J.H."/>
            <person name="Jorgensen S.L."/>
            <person name="Zaremba-Niedzwiedzka K."/>
            <person name="Martijn J."/>
            <person name="Lind A.E."/>
            <person name="van Eijk R."/>
            <person name="Schleper C."/>
            <person name="Guy L."/>
            <person name="Ettema T.J."/>
        </authorList>
    </citation>
    <scope>NUCLEOTIDE SEQUENCE</scope>
</reference>
<sequence length="117" mass="12877">MNPQKFKSLLKLHISMKKIGLIINPIAGMGGSVGLKGTDGDIYKKALQMGAKPVTPQRINLMLSCIKNKEKILFLVAPGKMGEDFVQKKEFDFEVIGEIGENTTAEDTKRIAQKIMA</sequence>
<organism evidence="1">
    <name type="scientific">marine sediment metagenome</name>
    <dbReference type="NCBI Taxonomy" id="412755"/>
    <lineage>
        <taxon>unclassified sequences</taxon>
        <taxon>metagenomes</taxon>
        <taxon>ecological metagenomes</taxon>
    </lineage>
</organism>
<evidence type="ECO:0008006" key="2">
    <source>
        <dbReference type="Google" id="ProtNLM"/>
    </source>
</evidence>
<name>A0A0F9Q9M9_9ZZZZ</name>
<accession>A0A0F9Q9M9</accession>
<dbReference type="PANTHER" id="PTHR40697:SF2">
    <property type="entry name" value="ATP-NAD KINASE-RELATED"/>
    <property type="match status" value="1"/>
</dbReference>